<evidence type="ECO:0000256" key="7">
    <source>
        <dbReference type="RuleBase" id="RU362048"/>
    </source>
</evidence>
<comment type="subcellular location">
    <subcellularLocation>
        <location evidence="1 7">Cell membrane</location>
        <topology evidence="1 7">Multi-pass membrane protein</topology>
    </subcellularLocation>
</comment>
<keyword evidence="5 7" id="KW-1133">Transmembrane helix</keyword>
<evidence type="ECO:0000256" key="1">
    <source>
        <dbReference type="ARBA" id="ARBA00004651"/>
    </source>
</evidence>
<evidence type="ECO:0000256" key="4">
    <source>
        <dbReference type="ARBA" id="ARBA00022692"/>
    </source>
</evidence>
<dbReference type="InterPro" id="IPR002771">
    <property type="entry name" value="Multi_antbiot-R_MarC"/>
</dbReference>
<dbReference type="eggNOG" id="arCOG01997">
    <property type="taxonomic scope" value="Archaea"/>
</dbReference>
<feature type="transmembrane region" description="Helical" evidence="7">
    <location>
        <begin position="131"/>
        <end position="153"/>
    </location>
</feature>
<proteinExistence type="inferred from homology"/>
<evidence type="ECO:0000256" key="5">
    <source>
        <dbReference type="ARBA" id="ARBA00022989"/>
    </source>
</evidence>
<dbReference type="GO" id="GO:0005886">
    <property type="term" value="C:plasma membrane"/>
    <property type="evidence" value="ECO:0007669"/>
    <property type="project" value="UniProtKB-SubCell"/>
</dbReference>
<sequence>MMPCSWLYMDQGTFFVTSLAALFAIINPVGNIPFFIMYTSEIPSPRTRQAVAVLLGPVIFVTVLLCMFFGSAVLSFFGVSMPAFEIAGAIILMIIALSMISGTRTEQVHAATSSETGLTCWKAAEAYIPKIFIPLIFPIYIGGGTIAVSVLYGNDALTGGFLAAAIGVTAIICIIIIACNLASDAITRVLGKQGLEIVARLVGVLLLGLAVQMFATGAGEMVATFIQTHGI</sequence>
<dbReference type="Proteomes" id="UP000002408">
    <property type="component" value="Chromosome"/>
</dbReference>
<name>A7I7F8_METB6</name>
<evidence type="ECO:0000256" key="6">
    <source>
        <dbReference type="ARBA" id="ARBA00023136"/>
    </source>
</evidence>
<accession>A7I7F8</accession>
<evidence type="ECO:0000313" key="9">
    <source>
        <dbReference type="Proteomes" id="UP000002408"/>
    </source>
</evidence>
<evidence type="ECO:0000313" key="8">
    <source>
        <dbReference type="EMBL" id="ABS55669.1"/>
    </source>
</evidence>
<keyword evidence="6 7" id="KW-0472">Membrane</keyword>
<organism evidence="8 9">
    <name type="scientific">Methanoregula boonei (strain DSM 21154 / JCM 14090 / 6A8)</name>
    <dbReference type="NCBI Taxonomy" id="456442"/>
    <lineage>
        <taxon>Archaea</taxon>
        <taxon>Methanobacteriati</taxon>
        <taxon>Methanobacteriota</taxon>
        <taxon>Stenosarchaea group</taxon>
        <taxon>Methanomicrobia</taxon>
        <taxon>Methanomicrobiales</taxon>
        <taxon>Methanoregulaceae</taxon>
        <taxon>Methanoregula</taxon>
    </lineage>
</organism>
<protein>
    <recommendedName>
        <fullName evidence="7">UPF0056 membrane protein</fullName>
    </recommendedName>
</protein>
<reference evidence="9" key="1">
    <citation type="journal article" date="2015" name="Microbiology">
        <title>Genome of Methanoregula boonei 6A8 reveals adaptations to oligotrophic peatland environments.</title>
        <authorList>
            <person name="Braeuer S."/>
            <person name="Cadillo-Quiroz H."/>
            <person name="Kyrpides N."/>
            <person name="Woyke T."/>
            <person name="Goodwin L."/>
            <person name="Detter C."/>
            <person name="Podell S."/>
            <person name="Yavitt J.B."/>
            <person name="Zinder S.H."/>
        </authorList>
    </citation>
    <scope>NUCLEOTIDE SEQUENCE [LARGE SCALE GENOMIC DNA]</scope>
    <source>
        <strain evidence="9">DSM 21154 / JCM 14090 / 6A8</strain>
    </source>
</reference>
<dbReference type="HOGENOM" id="CLU_079909_2_1_2"/>
<feature type="transmembrane region" description="Helical" evidence="7">
    <location>
        <begin position="159"/>
        <end position="182"/>
    </location>
</feature>
<dbReference type="PANTHER" id="PTHR33508:SF1">
    <property type="entry name" value="UPF0056 MEMBRANE PROTEIN YHCE"/>
    <property type="match status" value="1"/>
</dbReference>
<keyword evidence="4 7" id="KW-0812">Transmembrane</keyword>
<dbReference type="EMBL" id="CP000780">
    <property type="protein sequence ID" value="ABS55669.1"/>
    <property type="molecule type" value="Genomic_DNA"/>
</dbReference>
<feature type="transmembrane region" description="Helical" evidence="7">
    <location>
        <begin position="194"/>
        <end position="215"/>
    </location>
</feature>
<keyword evidence="9" id="KW-1185">Reference proteome</keyword>
<feature type="transmembrane region" description="Helical" evidence="7">
    <location>
        <begin position="83"/>
        <end position="100"/>
    </location>
</feature>
<dbReference type="STRING" id="456442.Mboo_1151"/>
<dbReference type="PANTHER" id="PTHR33508">
    <property type="entry name" value="UPF0056 MEMBRANE PROTEIN YHCE"/>
    <property type="match status" value="1"/>
</dbReference>
<dbReference type="Pfam" id="PF01914">
    <property type="entry name" value="MarC"/>
    <property type="match status" value="1"/>
</dbReference>
<gene>
    <name evidence="8" type="ordered locus">Mboo_1151</name>
</gene>
<dbReference type="KEGG" id="mbn:Mboo_1151"/>
<dbReference type="NCBIfam" id="TIGR00427">
    <property type="entry name" value="NAAT family transporter"/>
    <property type="match status" value="1"/>
</dbReference>
<evidence type="ECO:0000256" key="2">
    <source>
        <dbReference type="ARBA" id="ARBA00009784"/>
    </source>
</evidence>
<keyword evidence="3" id="KW-1003">Cell membrane</keyword>
<feature type="transmembrane region" description="Helical" evidence="7">
    <location>
        <begin position="50"/>
        <end position="77"/>
    </location>
</feature>
<comment type="similarity">
    <text evidence="2 7">Belongs to the UPF0056 (MarC) family.</text>
</comment>
<feature type="transmembrane region" description="Helical" evidence="7">
    <location>
        <begin position="12"/>
        <end position="38"/>
    </location>
</feature>
<evidence type="ECO:0000256" key="3">
    <source>
        <dbReference type="ARBA" id="ARBA00022475"/>
    </source>
</evidence>
<dbReference type="AlphaFoldDB" id="A7I7F8"/>